<dbReference type="GO" id="GO:0004497">
    <property type="term" value="F:monooxygenase activity"/>
    <property type="evidence" value="ECO:0007669"/>
    <property type="project" value="UniProtKB-KW"/>
</dbReference>
<dbReference type="GO" id="GO:0005506">
    <property type="term" value="F:iron ion binding"/>
    <property type="evidence" value="ECO:0007669"/>
    <property type="project" value="InterPro"/>
</dbReference>
<evidence type="ECO:0000313" key="8">
    <source>
        <dbReference type="EMBL" id="KAK6939669.1"/>
    </source>
</evidence>
<dbReference type="PANTHER" id="PTHR47947:SF20">
    <property type="entry name" value="CYTOCHROME P450 FAMILY PROTEIN"/>
    <property type="match status" value="1"/>
</dbReference>
<dbReference type="EMBL" id="JBAMMX010000005">
    <property type="protein sequence ID" value="KAK6939669.1"/>
    <property type="molecule type" value="Genomic_DNA"/>
</dbReference>
<dbReference type="Gene3D" id="1.10.630.10">
    <property type="entry name" value="Cytochrome P450"/>
    <property type="match status" value="1"/>
</dbReference>
<dbReference type="GO" id="GO:0016705">
    <property type="term" value="F:oxidoreductase activity, acting on paired donors, with incorporation or reduction of molecular oxygen"/>
    <property type="evidence" value="ECO:0007669"/>
    <property type="project" value="InterPro"/>
</dbReference>
<dbReference type="AlphaFoldDB" id="A0AAN8VT83"/>
<evidence type="ECO:0000256" key="6">
    <source>
        <dbReference type="SAM" id="MobiDB-lite"/>
    </source>
</evidence>
<feature type="compositionally biased region" description="Low complexity" evidence="6">
    <location>
        <begin position="30"/>
        <end position="54"/>
    </location>
</feature>
<name>A0AAN8VT83_9MAGN</name>
<feature type="signal peptide" evidence="7">
    <location>
        <begin position="1"/>
        <end position="24"/>
    </location>
</feature>
<evidence type="ECO:0000256" key="1">
    <source>
        <dbReference type="ARBA" id="ARBA00022617"/>
    </source>
</evidence>
<organism evidence="8 9">
    <name type="scientific">Dillenia turbinata</name>
    <dbReference type="NCBI Taxonomy" id="194707"/>
    <lineage>
        <taxon>Eukaryota</taxon>
        <taxon>Viridiplantae</taxon>
        <taxon>Streptophyta</taxon>
        <taxon>Embryophyta</taxon>
        <taxon>Tracheophyta</taxon>
        <taxon>Spermatophyta</taxon>
        <taxon>Magnoliopsida</taxon>
        <taxon>eudicotyledons</taxon>
        <taxon>Gunneridae</taxon>
        <taxon>Pentapetalae</taxon>
        <taxon>Dilleniales</taxon>
        <taxon>Dilleniaceae</taxon>
        <taxon>Dillenia</taxon>
    </lineage>
</organism>
<evidence type="ECO:0000256" key="2">
    <source>
        <dbReference type="ARBA" id="ARBA00022723"/>
    </source>
</evidence>
<evidence type="ECO:0000256" key="4">
    <source>
        <dbReference type="ARBA" id="ARBA00023004"/>
    </source>
</evidence>
<keyword evidence="4" id="KW-0408">Iron</keyword>
<keyword evidence="9" id="KW-1185">Reference proteome</keyword>
<dbReference type="SUPFAM" id="SSF48264">
    <property type="entry name" value="Cytochrome P450"/>
    <property type="match status" value="1"/>
</dbReference>
<dbReference type="InterPro" id="IPR036396">
    <property type="entry name" value="Cyt_P450_sf"/>
</dbReference>
<dbReference type="Proteomes" id="UP001370490">
    <property type="component" value="Unassembled WGS sequence"/>
</dbReference>
<gene>
    <name evidence="8" type="ORF">RJ641_029200</name>
</gene>
<evidence type="ECO:0000256" key="5">
    <source>
        <dbReference type="ARBA" id="ARBA00023033"/>
    </source>
</evidence>
<feature type="region of interest" description="Disordered" evidence="6">
    <location>
        <begin position="28"/>
        <end position="54"/>
    </location>
</feature>
<sequence length="233" mass="26672">MEAIHLLNLALLILFCLYPQNSDPKKGKVTKFSSKSTFSPSNRSSSSLGRTGSSGTNQNFSNIWLYFTSPIWGSQHHPRMHARKYLSYVHTTMGMASGELWHNLRCLTSSEIFSINCIAKFSGIRLEEVELQLKQLFQTSSKKQAKVVLKSKFFELSFNVIMRMIVGKRYYGENGEDMEDAKTFQDRMQELLVLHGSKFGRLLASGKDFQGVVKKMKLLMGKMDPFYQRLIDE</sequence>
<dbReference type="InterPro" id="IPR050651">
    <property type="entry name" value="Plant_Cytochrome_P450_Monoox"/>
</dbReference>
<keyword evidence="5" id="KW-0503">Monooxygenase</keyword>
<feature type="chain" id="PRO_5042936664" evidence="7">
    <location>
        <begin position="25"/>
        <end position="233"/>
    </location>
</feature>
<dbReference type="GO" id="GO:0020037">
    <property type="term" value="F:heme binding"/>
    <property type="evidence" value="ECO:0007669"/>
    <property type="project" value="InterPro"/>
</dbReference>
<accession>A0AAN8VT83</accession>
<keyword evidence="3" id="KW-0560">Oxidoreductase</keyword>
<evidence type="ECO:0000256" key="3">
    <source>
        <dbReference type="ARBA" id="ARBA00023002"/>
    </source>
</evidence>
<evidence type="ECO:0000313" key="9">
    <source>
        <dbReference type="Proteomes" id="UP001370490"/>
    </source>
</evidence>
<evidence type="ECO:0000256" key="7">
    <source>
        <dbReference type="SAM" id="SignalP"/>
    </source>
</evidence>
<comment type="caution">
    <text evidence="8">The sequence shown here is derived from an EMBL/GenBank/DDBJ whole genome shotgun (WGS) entry which is preliminary data.</text>
</comment>
<proteinExistence type="predicted"/>
<reference evidence="8 9" key="1">
    <citation type="submission" date="2023-12" db="EMBL/GenBank/DDBJ databases">
        <title>A high-quality genome assembly for Dillenia turbinata (Dilleniales).</title>
        <authorList>
            <person name="Chanderbali A."/>
        </authorList>
    </citation>
    <scope>NUCLEOTIDE SEQUENCE [LARGE SCALE GENOMIC DNA]</scope>
    <source>
        <strain evidence="8">LSX21</strain>
        <tissue evidence="8">Leaf</tissue>
    </source>
</reference>
<dbReference type="PANTHER" id="PTHR47947">
    <property type="entry name" value="CYTOCHROME P450 82C3-RELATED"/>
    <property type="match status" value="1"/>
</dbReference>
<keyword evidence="2" id="KW-0479">Metal-binding</keyword>
<keyword evidence="1" id="KW-0349">Heme</keyword>
<keyword evidence="7" id="KW-0732">Signal</keyword>
<protein>
    <submittedName>
        <fullName evidence="8">Uncharacterized protein</fullName>
    </submittedName>
</protein>